<protein>
    <recommendedName>
        <fullName evidence="6">HTH araC/xylS-type domain-containing protein</fullName>
    </recommendedName>
</protein>
<dbReference type="PANTHER" id="PTHR46796:SF15">
    <property type="entry name" value="BLL1074 PROTEIN"/>
    <property type="match status" value="1"/>
</dbReference>
<dbReference type="PROSITE" id="PS01124">
    <property type="entry name" value="HTH_ARAC_FAMILY_2"/>
    <property type="match status" value="1"/>
</dbReference>
<dbReference type="InterPro" id="IPR050204">
    <property type="entry name" value="AraC_XylS_family_regulators"/>
</dbReference>
<evidence type="ECO:0000256" key="5">
    <source>
        <dbReference type="SAM" id="SignalP"/>
    </source>
</evidence>
<keyword evidence="1" id="KW-0805">Transcription regulation</keyword>
<accession>A0AA39CN24</accession>
<name>A0AA39CN24_9EURO</name>
<dbReference type="SUPFAM" id="SSF56935">
    <property type="entry name" value="Porins"/>
    <property type="match status" value="1"/>
</dbReference>
<dbReference type="NCBIfam" id="NF041455">
    <property type="entry name" value="DSF_Ax21"/>
    <property type="match status" value="1"/>
</dbReference>
<evidence type="ECO:0000259" key="6">
    <source>
        <dbReference type="PROSITE" id="PS01124"/>
    </source>
</evidence>
<keyword evidence="3" id="KW-0804">Transcription</keyword>
<dbReference type="InterPro" id="IPR018060">
    <property type="entry name" value="HTH_AraC"/>
</dbReference>
<proteinExistence type="predicted"/>
<evidence type="ECO:0000313" key="7">
    <source>
        <dbReference type="EMBL" id="KAJ9613835.1"/>
    </source>
</evidence>
<feature type="domain" description="HTH araC/xylS-type" evidence="6">
    <location>
        <begin position="541"/>
        <end position="641"/>
    </location>
</feature>
<dbReference type="Gene3D" id="2.40.160.10">
    <property type="entry name" value="Porin"/>
    <property type="match status" value="1"/>
</dbReference>
<evidence type="ECO:0000256" key="3">
    <source>
        <dbReference type="ARBA" id="ARBA00023163"/>
    </source>
</evidence>
<feature type="signal peptide" evidence="5">
    <location>
        <begin position="1"/>
        <end position="21"/>
    </location>
</feature>
<dbReference type="Gene3D" id="1.10.10.60">
    <property type="entry name" value="Homeodomain-like"/>
    <property type="match status" value="1"/>
</dbReference>
<comment type="caution">
    <text evidence="7">The sequence shown here is derived from an EMBL/GenBank/DDBJ whole genome shotgun (WGS) entry which is preliminary data.</text>
</comment>
<evidence type="ECO:0000256" key="1">
    <source>
        <dbReference type="ARBA" id="ARBA00023015"/>
    </source>
</evidence>
<organism evidence="7">
    <name type="scientific">Knufia peltigerae</name>
    <dbReference type="NCBI Taxonomy" id="1002370"/>
    <lineage>
        <taxon>Eukaryota</taxon>
        <taxon>Fungi</taxon>
        <taxon>Dikarya</taxon>
        <taxon>Ascomycota</taxon>
        <taxon>Pezizomycotina</taxon>
        <taxon>Eurotiomycetes</taxon>
        <taxon>Chaetothyriomycetidae</taxon>
        <taxon>Chaetothyriales</taxon>
        <taxon>Trichomeriaceae</taxon>
        <taxon>Knufia</taxon>
    </lineage>
</organism>
<dbReference type="AlphaFoldDB" id="A0AA39CN24"/>
<evidence type="ECO:0000256" key="2">
    <source>
        <dbReference type="ARBA" id="ARBA00023125"/>
    </source>
</evidence>
<feature type="chain" id="PRO_5041437423" description="HTH araC/xylS-type domain-containing protein" evidence="5">
    <location>
        <begin position="22"/>
        <end position="644"/>
    </location>
</feature>
<gene>
    <name evidence="7" type="ORF">H2204_014561</name>
</gene>
<dbReference type="InterPro" id="IPR046532">
    <property type="entry name" value="DUF6597"/>
</dbReference>
<dbReference type="InterPro" id="IPR023614">
    <property type="entry name" value="Porin_dom_sf"/>
</dbReference>
<dbReference type="GO" id="GO:0003700">
    <property type="term" value="F:DNA-binding transcription factor activity"/>
    <property type="evidence" value="ECO:0007669"/>
    <property type="project" value="InterPro"/>
</dbReference>
<dbReference type="SMART" id="SM00342">
    <property type="entry name" value="HTH_ARAC"/>
    <property type="match status" value="1"/>
</dbReference>
<dbReference type="InterPro" id="IPR026364">
    <property type="entry name" value="Ax21"/>
</dbReference>
<sequence>MIKNSLLALGLLAALPFAASAADGLSYNYVEGGYVNTDAKGGDADGWGVKGSVAVHPNFHVFGDYSKQETDTFKNDVAQWRIGAGYNYGIAPNTDLVARVAYQKFDMKHGLDFNGYSTEVGVRTAFNPYLEGYALAGYEDYSKKHGINPDGEFYGRVGATAKFNQNWGLSGEVKLAKAGDREWFVGPRFSCACNWRVTSLPYASEARPRAGLLFFGSGRVQGRRAVPHEMARRIPAQSRSRKGHDEDEGNRRGGGNAAVGNRAGSAQRRVEPEGRQPYRRQSGADPRKQGAGADDSQSPSRRTNRHTPMRDVGPGNRRTKRRDRAGVRRPQSIWQMQAVAVHHAAAVQRFGALTAHSAGLLPPATLTSDARVRSVTTACAVAAQCDMDRPSTESPLAGTGTAYQEHLAPASLRGQFGQLWQSQLSADASGSITVLPDGCVDILWRDGALFVVGPDRTAAHPQLAPGAQVLGARFRPGQASAALGIDLSDIVGQAVLLIEFNARWATQAAATIGDAAPEQRLQRLADCLQQNMPAAVADEHTRRAHVLFAHAARGDASLDALAEHLAMSPRTLRRFSQAQFGYGAKSLERILRLQRFLRCSQTQPAHSLAMLAAEAGYADQAHLSRESRELAGLTASALRQQWGR</sequence>
<dbReference type="EMBL" id="JAPDRN010000190">
    <property type="protein sequence ID" value="KAJ9613835.1"/>
    <property type="molecule type" value="Genomic_DNA"/>
</dbReference>
<evidence type="ECO:0000256" key="4">
    <source>
        <dbReference type="SAM" id="MobiDB-lite"/>
    </source>
</evidence>
<reference evidence="7" key="1">
    <citation type="submission" date="2022-10" db="EMBL/GenBank/DDBJ databases">
        <title>Culturing micro-colonial fungi from biological soil crusts in the Mojave desert and describing Neophaeococcomyces mojavensis, and introducing the new genera and species Taxawa tesnikishii.</title>
        <authorList>
            <person name="Kurbessoian T."/>
            <person name="Stajich J.E."/>
        </authorList>
    </citation>
    <scope>NUCLEOTIDE SEQUENCE</scope>
    <source>
        <strain evidence="7">TK_35</strain>
    </source>
</reference>
<dbReference type="PANTHER" id="PTHR46796">
    <property type="entry name" value="HTH-TYPE TRANSCRIPTIONAL ACTIVATOR RHAS-RELATED"/>
    <property type="match status" value="1"/>
</dbReference>
<keyword evidence="5" id="KW-0732">Signal</keyword>
<dbReference type="Pfam" id="PF12833">
    <property type="entry name" value="HTH_18"/>
    <property type="match status" value="1"/>
</dbReference>
<feature type="region of interest" description="Disordered" evidence="4">
    <location>
        <begin position="225"/>
        <end position="331"/>
    </location>
</feature>
<dbReference type="Pfam" id="PF20240">
    <property type="entry name" value="DUF6597"/>
    <property type="match status" value="1"/>
</dbReference>
<keyword evidence="2" id="KW-0238">DNA-binding</keyword>
<dbReference type="GO" id="GO:0043565">
    <property type="term" value="F:sequence-specific DNA binding"/>
    <property type="evidence" value="ECO:0007669"/>
    <property type="project" value="InterPro"/>
</dbReference>
<dbReference type="NCBIfam" id="TIGR04273">
    <property type="entry name" value="Y_sulf_Ax21"/>
    <property type="match status" value="1"/>
</dbReference>